<dbReference type="Proteomes" id="UP001327560">
    <property type="component" value="Chromosome 1"/>
</dbReference>
<keyword evidence="3" id="KW-0813">Transport</keyword>
<dbReference type="AlphaFoldDB" id="A0AAQ3JPN1"/>
<dbReference type="PANTHER" id="PTHR31376:SF105">
    <property type="entry name" value="PURINE PERMEASE-RELATED"/>
    <property type="match status" value="1"/>
</dbReference>
<feature type="transmembrane region" description="Helical" evidence="7">
    <location>
        <begin position="89"/>
        <end position="107"/>
    </location>
</feature>
<evidence type="ECO:0000256" key="2">
    <source>
        <dbReference type="ARBA" id="ARBA00006213"/>
    </source>
</evidence>
<keyword evidence="5 7" id="KW-1133">Transmembrane helix</keyword>
<proteinExistence type="inferred from homology"/>
<dbReference type="InterPro" id="IPR037185">
    <property type="entry name" value="EmrE-like"/>
</dbReference>
<dbReference type="GO" id="GO:0005345">
    <property type="term" value="F:purine nucleobase transmembrane transporter activity"/>
    <property type="evidence" value="ECO:0007669"/>
    <property type="project" value="UniProtKB-ARBA"/>
</dbReference>
<evidence type="ECO:0000256" key="7">
    <source>
        <dbReference type="SAM" id="Phobius"/>
    </source>
</evidence>
<evidence type="ECO:0000256" key="5">
    <source>
        <dbReference type="ARBA" id="ARBA00022989"/>
    </source>
</evidence>
<feature type="transmembrane region" description="Helical" evidence="7">
    <location>
        <begin position="119"/>
        <end position="145"/>
    </location>
</feature>
<dbReference type="InterPro" id="IPR030182">
    <property type="entry name" value="PUP_plant"/>
</dbReference>
<keyword evidence="9" id="KW-1185">Reference proteome</keyword>
<comment type="similarity">
    <text evidence="2">Belongs to the purine permeases (TC 2.A.7.14) family.</text>
</comment>
<keyword evidence="6 7" id="KW-0472">Membrane</keyword>
<dbReference type="PANTHER" id="PTHR31376">
    <property type="entry name" value="OS09G0467300 PROTEIN-RELATED"/>
    <property type="match status" value="1"/>
</dbReference>
<evidence type="ECO:0000256" key="1">
    <source>
        <dbReference type="ARBA" id="ARBA00004141"/>
    </source>
</evidence>
<dbReference type="Pfam" id="PF16913">
    <property type="entry name" value="PUNUT"/>
    <property type="match status" value="1"/>
</dbReference>
<name>A0AAQ3JPN1_9LILI</name>
<evidence type="ECO:0000256" key="3">
    <source>
        <dbReference type="ARBA" id="ARBA00022448"/>
    </source>
</evidence>
<evidence type="ECO:0000256" key="4">
    <source>
        <dbReference type="ARBA" id="ARBA00022692"/>
    </source>
</evidence>
<comment type="subcellular location">
    <subcellularLocation>
        <location evidence="1">Membrane</location>
        <topology evidence="1">Multi-pass membrane protein</topology>
    </subcellularLocation>
</comment>
<organism evidence="8 9">
    <name type="scientific">Canna indica</name>
    <name type="common">Indian-shot</name>
    <dbReference type="NCBI Taxonomy" id="4628"/>
    <lineage>
        <taxon>Eukaryota</taxon>
        <taxon>Viridiplantae</taxon>
        <taxon>Streptophyta</taxon>
        <taxon>Embryophyta</taxon>
        <taxon>Tracheophyta</taxon>
        <taxon>Spermatophyta</taxon>
        <taxon>Magnoliopsida</taxon>
        <taxon>Liliopsida</taxon>
        <taxon>Zingiberales</taxon>
        <taxon>Cannaceae</taxon>
        <taxon>Canna</taxon>
    </lineage>
</organism>
<gene>
    <name evidence="8" type="ORF">Cni_G02209</name>
</gene>
<dbReference type="SUPFAM" id="SSF103481">
    <property type="entry name" value="Multidrug resistance efflux transporter EmrE"/>
    <property type="match status" value="1"/>
</dbReference>
<dbReference type="GO" id="GO:0016020">
    <property type="term" value="C:membrane"/>
    <property type="evidence" value="ECO:0007669"/>
    <property type="project" value="UniProtKB-SubCell"/>
</dbReference>
<keyword evidence="4 7" id="KW-0812">Transmembrane</keyword>
<feature type="transmembrane region" description="Helical" evidence="7">
    <location>
        <begin position="55"/>
        <end position="77"/>
    </location>
</feature>
<sequence>MEKPVTVFHSVPSEKSSISMESDSYNEARISNTDKPLLLLHLHQYFHSGDKRQWLSAWLETGGWPALILPLIISFLYRRRRSLDSPARLFFLTPWLFLACTILRLLIGLNDFLYAYKLAFLPVSTSALLISTQLAFTALFAFLVVRQKFTPYSLNACGAADGGHNDAGAPCEFGLIEERDAEQLL</sequence>
<dbReference type="EMBL" id="CP136890">
    <property type="protein sequence ID" value="WOK93511.1"/>
    <property type="molecule type" value="Genomic_DNA"/>
</dbReference>
<accession>A0AAQ3JPN1</accession>
<evidence type="ECO:0000313" key="8">
    <source>
        <dbReference type="EMBL" id="WOK93511.1"/>
    </source>
</evidence>
<dbReference type="GO" id="GO:0015211">
    <property type="term" value="F:purine nucleoside transmembrane transporter activity"/>
    <property type="evidence" value="ECO:0007669"/>
    <property type="project" value="InterPro"/>
</dbReference>
<reference evidence="8 9" key="1">
    <citation type="submission" date="2023-10" db="EMBL/GenBank/DDBJ databases">
        <title>Chromosome-scale genome assembly provides insights into flower coloration mechanisms of Canna indica.</title>
        <authorList>
            <person name="Li C."/>
        </authorList>
    </citation>
    <scope>NUCLEOTIDE SEQUENCE [LARGE SCALE GENOMIC DNA]</scope>
    <source>
        <tissue evidence="8">Flower</tissue>
    </source>
</reference>
<evidence type="ECO:0000313" key="9">
    <source>
        <dbReference type="Proteomes" id="UP001327560"/>
    </source>
</evidence>
<protein>
    <submittedName>
        <fullName evidence="8">Uncharacterized protein</fullName>
    </submittedName>
</protein>
<evidence type="ECO:0000256" key="6">
    <source>
        <dbReference type="ARBA" id="ARBA00023136"/>
    </source>
</evidence>